<dbReference type="Proteomes" id="UP000005536">
    <property type="component" value="Unassembled WGS sequence"/>
</dbReference>
<proteinExistence type="predicted"/>
<evidence type="ECO:0000313" key="2">
    <source>
        <dbReference type="Proteomes" id="UP000005536"/>
    </source>
</evidence>
<reference evidence="1 2" key="1">
    <citation type="submission" date="2010-02" db="EMBL/GenBank/DDBJ databases">
        <authorList>
            <person name="Weinstock G."/>
            <person name="Sodergren E."/>
            <person name="Clifton S."/>
            <person name="Fulton L."/>
            <person name="Fulton B."/>
            <person name="Courtney L."/>
            <person name="Fronick C."/>
            <person name="Harrison M."/>
            <person name="Strong C."/>
            <person name="Farmer C."/>
            <person name="Delahaunty K."/>
            <person name="Markovic C."/>
            <person name="Hall O."/>
            <person name="Minx P."/>
            <person name="Tomlinson C."/>
            <person name="Mitreva M."/>
            <person name="Nelson J."/>
            <person name="Hou S."/>
            <person name="Wollam A."/>
            <person name="Pepin K.H."/>
            <person name="Johnson M."/>
            <person name="Bhonagiri V."/>
            <person name="Zhang X."/>
            <person name="Suruliraj S."/>
            <person name="Warren W."/>
            <person name="Chinwalla A."/>
            <person name="Mardis E.R."/>
            <person name="Wilson R.K."/>
        </authorList>
    </citation>
    <scope>NUCLEOTIDE SEQUENCE [LARGE SCALE GENOMIC DNA]</scope>
    <source>
        <strain evidence="1 2">ATCC 29315</strain>
    </source>
</reference>
<protein>
    <submittedName>
        <fullName evidence="1">Uncharacterized protein</fullName>
    </submittedName>
</protein>
<dbReference type="AlphaFoldDB" id="D4DT98"/>
<dbReference type="EMBL" id="ADBF01000230">
    <property type="protein sequence ID" value="EFE48946.1"/>
    <property type="molecule type" value="Genomic_DNA"/>
</dbReference>
<comment type="caution">
    <text evidence="1">The sequence shown here is derived from an EMBL/GenBank/DDBJ whole genome shotgun (WGS) entry which is preliminary data.</text>
</comment>
<evidence type="ECO:0000313" key="1">
    <source>
        <dbReference type="EMBL" id="EFE48946.1"/>
    </source>
</evidence>
<organism evidence="1 2">
    <name type="scientific">Neisseria elongata subsp. glycolytica ATCC 29315</name>
    <dbReference type="NCBI Taxonomy" id="546263"/>
    <lineage>
        <taxon>Bacteria</taxon>
        <taxon>Pseudomonadati</taxon>
        <taxon>Pseudomonadota</taxon>
        <taxon>Betaproteobacteria</taxon>
        <taxon>Neisseriales</taxon>
        <taxon>Neisseriaceae</taxon>
        <taxon>Neisseria</taxon>
    </lineage>
</organism>
<sequence length="77" mass="9151">MRYSGTLEYKGLRPSENRPKLRIACFQTAFCCLWRTDVALLNKVFIRFDAFIESDSKWRGRLKTSAYAKQNIFRRPL</sequence>
<name>D4DT98_NEIEG</name>
<gene>
    <name evidence="1" type="ORF">NEIELOOT_02300</name>
</gene>
<accession>D4DT98</accession>